<dbReference type="InParanoid" id="K9FVZ2"/>
<evidence type="ECO:0000313" key="1">
    <source>
        <dbReference type="EMBL" id="EKV12722.1"/>
    </source>
</evidence>
<dbReference type="Proteomes" id="UP000009882">
    <property type="component" value="Unassembled WGS sequence"/>
</dbReference>
<reference evidence="2" key="1">
    <citation type="journal article" date="2012" name="BMC Genomics">
        <title>Genome sequence of the necrotrophic fungus Penicillium digitatum, the main postharvest pathogen of citrus.</title>
        <authorList>
            <person name="Marcet-Houben M."/>
            <person name="Ballester A.-R."/>
            <person name="de la Fuente B."/>
            <person name="Harries E."/>
            <person name="Marcos J.F."/>
            <person name="Gonzalez-Candelas L."/>
            <person name="Gabaldon T."/>
        </authorList>
    </citation>
    <scope>NUCLEOTIDE SEQUENCE [LARGE SCALE GENOMIC DNA]</scope>
    <source>
        <strain evidence="2">PHI26 / CECT 20796</strain>
    </source>
</reference>
<proteinExistence type="predicted"/>
<evidence type="ECO:0000313" key="2">
    <source>
        <dbReference type="Proteomes" id="UP000009882"/>
    </source>
</evidence>
<gene>
    <name evidence="1" type="ORF">PDIG_41580</name>
</gene>
<name>K9FVZ2_PEND2</name>
<organism evidence="1 2">
    <name type="scientific">Penicillium digitatum (strain PHI26 / CECT 20796)</name>
    <name type="common">Green mold</name>
    <dbReference type="NCBI Taxonomy" id="1170229"/>
    <lineage>
        <taxon>Eukaryota</taxon>
        <taxon>Fungi</taxon>
        <taxon>Dikarya</taxon>
        <taxon>Ascomycota</taxon>
        <taxon>Pezizomycotina</taxon>
        <taxon>Eurotiomycetes</taxon>
        <taxon>Eurotiomycetidae</taxon>
        <taxon>Eurotiales</taxon>
        <taxon>Aspergillaceae</taxon>
        <taxon>Penicillium</taxon>
    </lineage>
</organism>
<dbReference type="EMBL" id="AKCT01000174">
    <property type="protein sequence ID" value="EKV12722.1"/>
    <property type="molecule type" value="Genomic_DNA"/>
</dbReference>
<accession>K9FVZ2</accession>
<dbReference type="AlphaFoldDB" id="K9FVZ2"/>
<keyword evidence="2" id="KW-1185">Reference proteome</keyword>
<dbReference type="HOGENOM" id="CLU_3359886_0_0_1"/>
<protein>
    <submittedName>
        <fullName evidence="1">Uncharacterized protein</fullName>
    </submittedName>
</protein>
<sequence length="36" mass="4202">MRKQSLLKELHSALARKYRKHAAVVETSWQSFSANE</sequence>
<comment type="caution">
    <text evidence="1">The sequence shown here is derived from an EMBL/GenBank/DDBJ whole genome shotgun (WGS) entry which is preliminary data.</text>
</comment>